<dbReference type="Pfam" id="PF08352">
    <property type="entry name" value="oligo_HPY"/>
    <property type="match status" value="1"/>
</dbReference>
<dbReference type="SUPFAM" id="SSF52540">
    <property type="entry name" value="P-loop containing nucleoside triphosphate hydrolases"/>
    <property type="match status" value="1"/>
</dbReference>
<sequence length="332" mass="35767">MSINSGVNEALRVEDVTKQYGSRRNILRALDGVSLELQRGEILGLVGESGSGKSTLAKIIAGGTRQTSGRVLSDGSEIGIRRNAGEHRRIQMVFQDPYSSLNPRLTVRSTLAEVLRVHKIVPRDQIDKEVSRLMGLVGLDDSALDAYPGQFSGGQRQRIAIARALAVRPEVLVADEPVSALDVSVQATILDLFRSLRTELGLSVLFIAHNLAVVQHLVDRIAVMYLGRIVEVAPVQALFADPQHPYTKALIASVPRMRPVDLERAPAIEGEPPSPIHLPEGCRFNPRCAHAQSSCLDTDPALQPAGAPDHLAACLFAGALQPRSIAATKESA</sequence>
<dbReference type="GO" id="GO:0015833">
    <property type="term" value="P:peptide transport"/>
    <property type="evidence" value="ECO:0007669"/>
    <property type="project" value="InterPro"/>
</dbReference>
<keyword evidence="4 6" id="KW-0067">ATP-binding</keyword>
<comment type="caution">
    <text evidence="6">The sequence shown here is derived from an EMBL/GenBank/DDBJ whole genome shotgun (WGS) entry which is preliminary data.</text>
</comment>
<dbReference type="InterPro" id="IPR017871">
    <property type="entry name" value="ABC_transporter-like_CS"/>
</dbReference>
<proteinExistence type="inferred from homology"/>
<dbReference type="PROSITE" id="PS00211">
    <property type="entry name" value="ABC_TRANSPORTER_1"/>
    <property type="match status" value="1"/>
</dbReference>
<gene>
    <name evidence="6" type="ORF">HNR15_001831</name>
</gene>
<dbReference type="Pfam" id="PF00005">
    <property type="entry name" value="ABC_tran"/>
    <property type="match status" value="1"/>
</dbReference>
<dbReference type="PROSITE" id="PS50893">
    <property type="entry name" value="ABC_TRANSPORTER_2"/>
    <property type="match status" value="1"/>
</dbReference>
<keyword evidence="3" id="KW-0547">Nucleotide-binding</keyword>
<evidence type="ECO:0000256" key="3">
    <source>
        <dbReference type="ARBA" id="ARBA00022741"/>
    </source>
</evidence>
<dbReference type="GO" id="GO:0005524">
    <property type="term" value="F:ATP binding"/>
    <property type="evidence" value="ECO:0007669"/>
    <property type="project" value="UniProtKB-KW"/>
</dbReference>
<dbReference type="GO" id="GO:0016887">
    <property type="term" value="F:ATP hydrolysis activity"/>
    <property type="evidence" value="ECO:0007669"/>
    <property type="project" value="InterPro"/>
</dbReference>
<dbReference type="FunFam" id="3.40.50.300:FF:000016">
    <property type="entry name" value="Oligopeptide ABC transporter ATP-binding component"/>
    <property type="match status" value="1"/>
</dbReference>
<evidence type="ECO:0000313" key="7">
    <source>
        <dbReference type="Proteomes" id="UP000571817"/>
    </source>
</evidence>
<evidence type="ECO:0000256" key="2">
    <source>
        <dbReference type="ARBA" id="ARBA00022448"/>
    </source>
</evidence>
<keyword evidence="7" id="KW-1185">Reference proteome</keyword>
<dbReference type="AlphaFoldDB" id="A0A853DDA4"/>
<dbReference type="Proteomes" id="UP000571817">
    <property type="component" value="Unassembled WGS sequence"/>
</dbReference>
<dbReference type="InterPro" id="IPR003439">
    <property type="entry name" value="ABC_transporter-like_ATP-bd"/>
</dbReference>
<dbReference type="RefSeq" id="WP_179481096.1">
    <property type="nucleotide sequence ID" value="NZ_JACCFW010000001.1"/>
</dbReference>
<dbReference type="NCBIfam" id="TIGR01727">
    <property type="entry name" value="oligo_HPY"/>
    <property type="match status" value="1"/>
</dbReference>
<dbReference type="EMBL" id="JACCFW010000001">
    <property type="protein sequence ID" value="NYJ74868.1"/>
    <property type="molecule type" value="Genomic_DNA"/>
</dbReference>
<evidence type="ECO:0000256" key="4">
    <source>
        <dbReference type="ARBA" id="ARBA00022840"/>
    </source>
</evidence>
<feature type="domain" description="ABC transporter" evidence="5">
    <location>
        <begin position="11"/>
        <end position="251"/>
    </location>
</feature>
<comment type="similarity">
    <text evidence="1">Belongs to the ABC transporter superfamily.</text>
</comment>
<name>A0A853DDA4_9MICO</name>
<accession>A0A853DDA4</accession>
<dbReference type="PANTHER" id="PTHR43776:SF7">
    <property type="entry name" value="D,D-DIPEPTIDE TRANSPORT ATP-BINDING PROTEIN DDPF-RELATED"/>
    <property type="match status" value="1"/>
</dbReference>
<reference evidence="6 7" key="1">
    <citation type="submission" date="2020-07" db="EMBL/GenBank/DDBJ databases">
        <title>Sequencing the genomes of 1000 actinobacteria strains.</title>
        <authorList>
            <person name="Klenk H.-P."/>
        </authorList>
    </citation>
    <scope>NUCLEOTIDE SEQUENCE [LARGE SCALE GENOMIC DNA]</scope>
    <source>
        <strain evidence="6 7">DSM 29531</strain>
    </source>
</reference>
<dbReference type="GO" id="GO:0055085">
    <property type="term" value="P:transmembrane transport"/>
    <property type="evidence" value="ECO:0007669"/>
    <property type="project" value="UniProtKB-ARBA"/>
</dbReference>
<dbReference type="SMART" id="SM00382">
    <property type="entry name" value="AAA"/>
    <property type="match status" value="1"/>
</dbReference>
<dbReference type="InterPro" id="IPR050319">
    <property type="entry name" value="ABC_transp_ATP-bind"/>
</dbReference>
<dbReference type="InterPro" id="IPR013563">
    <property type="entry name" value="Oligopep_ABC_C"/>
</dbReference>
<evidence type="ECO:0000313" key="6">
    <source>
        <dbReference type="EMBL" id="NYJ74868.1"/>
    </source>
</evidence>
<evidence type="ECO:0000259" key="5">
    <source>
        <dbReference type="PROSITE" id="PS50893"/>
    </source>
</evidence>
<dbReference type="PANTHER" id="PTHR43776">
    <property type="entry name" value="TRANSPORT ATP-BINDING PROTEIN"/>
    <property type="match status" value="1"/>
</dbReference>
<organism evidence="6 7">
    <name type="scientific">Allobranchiibius huperziae</name>
    <dbReference type="NCBI Taxonomy" id="1874116"/>
    <lineage>
        <taxon>Bacteria</taxon>
        <taxon>Bacillati</taxon>
        <taxon>Actinomycetota</taxon>
        <taxon>Actinomycetes</taxon>
        <taxon>Micrococcales</taxon>
        <taxon>Dermacoccaceae</taxon>
        <taxon>Allobranchiibius</taxon>
    </lineage>
</organism>
<dbReference type="Gene3D" id="3.40.50.300">
    <property type="entry name" value="P-loop containing nucleotide triphosphate hydrolases"/>
    <property type="match status" value="1"/>
</dbReference>
<keyword evidence="2" id="KW-0813">Transport</keyword>
<evidence type="ECO:0000256" key="1">
    <source>
        <dbReference type="ARBA" id="ARBA00005417"/>
    </source>
</evidence>
<dbReference type="InterPro" id="IPR003593">
    <property type="entry name" value="AAA+_ATPase"/>
</dbReference>
<dbReference type="CDD" id="cd03257">
    <property type="entry name" value="ABC_NikE_OppD_transporters"/>
    <property type="match status" value="1"/>
</dbReference>
<protein>
    <submittedName>
        <fullName evidence="6">Oligopeptide/dipeptide ABC transporter ATP-binding protein</fullName>
    </submittedName>
</protein>
<dbReference type="InterPro" id="IPR027417">
    <property type="entry name" value="P-loop_NTPase"/>
</dbReference>